<name>A0A3M6VL19_9STRA</name>
<dbReference type="PANTHER" id="PTHR13510:SF44">
    <property type="entry name" value="RABENOSYN-5"/>
    <property type="match status" value="1"/>
</dbReference>
<feature type="region of interest" description="Disordered" evidence="1">
    <location>
        <begin position="278"/>
        <end position="426"/>
    </location>
</feature>
<gene>
    <name evidence="2" type="ORF">DD238_001091</name>
</gene>
<proteinExistence type="predicted"/>
<evidence type="ECO:0008006" key="4">
    <source>
        <dbReference type="Google" id="ProtNLM"/>
    </source>
</evidence>
<dbReference type="VEuPathDB" id="FungiDB:DD237_000854"/>
<evidence type="ECO:0000313" key="2">
    <source>
        <dbReference type="EMBL" id="RMX67067.1"/>
    </source>
</evidence>
<sequence>MYGIAAPDCASMALKNASLYHDAVDGDVLAAIELPTQRSPFRFLGIKWLVKSATGSSAKYRIASPIDLVYLEATGIITRGDGVRIGYQIVHSVKLRGCPELNDSHGVIRARCDSVYLFIELNNKTVDVFIKSNVMPNERISESASLQSCAESLLHCGRTVESSQNKKLVWQLECSGNLRRKHKQAQKVKATHCSVCNKTFGRFLRHSFECKLCLSAMCSKCCVESTLKSVDVSSDNRHTNKTVLTIVVELCTSCVAANLRASALTLAREEVTSGRFGRASNTSLLSSGQHRGSNNSADGSSVATIAIEDIPSQREHHTRPPRRSDESVRKGHHLQARESRRSHRDRGSSRDDPEPGKCGREHQSQNVHVDVPETLSRKGHAHRDSPSSQPAKHPDSCKARVRSGSDEPTNPDVRVRPPTFRRGRSGEMRRYVPRAEDTGRSKCDIDHFPLPKSILDGYHHSRDADIPLKLDHLGRGDRGMPVTLCDLDSVSPYKMSKESIRKTTSSSGSSLASINTASLNTREPEAEDDAIEFRDTFDSFGDLLDIHDDLDDVYETLDTKDMAAVKRSSQVHSQLWQQIAELRDAAENVYQYTKESTEMHITQGGSVRFPECAPASK</sequence>
<dbReference type="PANTHER" id="PTHR13510">
    <property type="entry name" value="FYVE-FINGER-CONTAINING RAB5 EFFECTOR PROTEIN RABENOSYN-5-RELATED"/>
    <property type="match status" value="1"/>
</dbReference>
<dbReference type="EMBL" id="QLLG01000178">
    <property type="protein sequence ID" value="RMX67067.1"/>
    <property type="molecule type" value="Genomic_DNA"/>
</dbReference>
<dbReference type="InterPro" id="IPR011011">
    <property type="entry name" value="Znf_FYVE_PHD"/>
</dbReference>
<dbReference type="AlphaFoldDB" id="A0A3M6VL19"/>
<organism evidence="2 3">
    <name type="scientific">Peronospora effusa</name>
    <dbReference type="NCBI Taxonomy" id="542832"/>
    <lineage>
        <taxon>Eukaryota</taxon>
        <taxon>Sar</taxon>
        <taxon>Stramenopiles</taxon>
        <taxon>Oomycota</taxon>
        <taxon>Peronosporomycetes</taxon>
        <taxon>Peronosporales</taxon>
        <taxon>Peronosporaceae</taxon>
        <taxon>Peronospora</taxon>
    </lineage>
</organism>
<dbReference type="Proteomes" id="UP000282087">
    <property type="component" value="Unassembled WGS sequence"/>
</dbReference>
<evidence type="ECO:0000256" key="1">
    <source>
        <dbReference type="SAM" id="MobiDB-lite"/>
    </source>
</evidence>
<keyword evidence="3" id="KW-1185">Reference proteome</keyword>
<feature type="compositionally biased region" description="Basic and acidic residues" evidence="1">
    <location>
        <begin position="322"/>
        <end position="363"/>
    </location>
</feature>
<feature type="compositionally biased region" description="Polar residues" evidence="1">
    <location>
        <begin position="279"/>
        <end position="303"/>
    </location>
</feature>
<evidence type="ECO:0000313" key="3">
    <source>
        <dbReference type="Proteomes" id="UP000282087"/>
    </source>
</evidence>
<comment type="caution">
    <text evidence="2">The sequence shown here is derived from an EMBL/GenBank/DDBJ whole genome shotgun (WGS) entry which is preliminary data.</text>
</comment>
<dbReference type="InterPro" id="IPR052727">
    <property type="entry name" value="Rab4/Rab5_effector"/>
</dbReference>
<dbReference type="SUPFAM" id="SSF57903">
    <property type="entry name" value="FYVE/PHD zinc finger"/>
    <property type="match status" value="1"/>
</dbReference>
<reference evidence="2 3" key="1">
    <citation type="submission" date="2018-06" db="EMBL/GenBank/DDBJ databases">
        <title>Comparative genomics of downy mildews reveals potential adaptations to biotrophy.</title>
        <authorList>
            <person name="Fletcher K."/>
            <person name="Klosterman S.J."/>
            <person name="Derevnina L."/>
            <person name="Martin F."/>
            <person name="Koike S."/>
            <person name="Reyes Chin-Wo S."/>
            <person name="Mou B."/>
            <person name="Michelmore R."/>
        </authorList>
    </citation>
    <scope>NUCLEOTIDE SEQUENCE [LARGE SCALE GENOMIC DNA]</scope>
    <source>
        <strain evidence="2 3">R14</strain>
    </source>
</reference>
<protein>
    <recommendedName>
        <fullName evidence="4">FYVE-type domain-containing protein</fullName>
    </recommendedName>
</protein>
<accession>A0A3M6VL19</accession>